<evidence type="ECO:0000313" key="3">
    <source>
        <dbReference type="EMBL" id="MCZ3371834.1"/>
    </source>
</evidence>
<proteinExistence type="predicted"/>
<reference evidence="2" key="1">
    <citation type="submission" date="2022-12" db="EMBL/GenBank/DDBJ databases">
        <title>Reclassification of two methanogenic archaea species isolated from the Kolyma lowland permafrost.</title>
        <authorList>
            <person name="Trubitsyn V.E."/>
            <person name="Rivkina E.M."/>
            <person name="Shcherbakova V.A."/>
        </authorList>
    </citation>
    <scope>NUCLEOTIDE SEQUENCE</scope>
    <source>
        <strain evidence="2">M2</strain>
        <strain evidence="3">MK4</strain>
    </source>
</reference>
<dbReference type="AlphaFoldDB" id="A0A9E5DHZ8"/>
<evidence type="ECO:0000313" key="2">
    <source>
        <dbReference type="EMBL" id="MCZ3366326.1"/>
    </source>
</evidence>
<evidence type="ECO:0000313" key="4">
    <source>
        <dbReference type="Proteomes" id="UP001068021"/>
    </source>
</evidence>
<sequence>MSIDPIEDIMDDPDKRAKLFLILSGASIVVTIMIVIGTLIFILRVLGLF</sequence>
<dbReference type="Proteomes" id="UP001074446">
    <property type="component" value="Unassembled WGS sequence"/>
</dbReference>
<evidence type="ECO:0000256" key="1">
    <source>
        <dbReference type="SAM" id="Phobius"/>
    </source>
</evidence>
<organism evidence="2 4">
    <name type="scientific">Methanobacterium veterum</name>
    <dbReference type="NCBI Taxonomy" id="408577"/>
    <lineage>
        <taxon>Archaea</taxon>
        <taxon>Methanobacteriati</taxon>
        <taxon>Methanobacteriota</taxon>
        <taxon>Methanomada group</taxon>
        <taxon>Methanobacteria</taxon>
        <taxon>Methanobacteriales</taxon>
        <taxon>Methanobacteriaceae</taxon>
        <taxon>Methanobacterium</taxon>
    </lineage>
</organism>
<keyword evidence="1" id="KW-0812">Transmembrane</keyword>
<keyword evidence="1" id="KW-1133">Transmembrane helix</keyword>
<dbReference type="Proteomes" id="UP001068021">
    <property type="component" value="Unassembled WGS sequence"/>
</dbReference>
<keyword evidence="4" id="KW-1185">Reference proteome</keyword>
<dbReference type="GeneID" id="300260029"/>
<dbReference type="EMBL" id="JAPVES010000029">
    <property type="protein sequence ID" value="MCZ3371834.1"/>
    <property type="molecule type" value="Genomic_DNA"/>
</dbReference>
<protein>
    <submittedName>
        <fullName evidence="2">Uncharacterized protein</fullName>
    </submittedName>
</protein>
<comment type="caution">
    <text evidence="2">The sequence shown here is derived from an EMBL/GenBank/DDBJ whole genome shotgun (WGS) entry which is preliminary data.</text>
</comment>
<feature type="transmembrane region" description="Helical" evidence="1">
    <location>
        <begin position="20"/>
        <end position="43"/>
    </location>
</feature>
<accession>A0A9E5DHZ8</accession>
<dbReference type="EMBL" id="JAPVER010000020">
    <property type="protein sequence ID" value="MCZ3366326.1"/>
    <property type="molecule type" value="Genomic_DNA"/>
</dbReference>
<keyword evidence="1" id="KW-0472">Membrane</keyword>
<name>A0A9E5DHZ8_9EURY</name>
<gene>
    <name evidence="3" type="ORF">O3H35_04255</name>
    <name evidence="2" type="ORF">O3H54_10590</name>
</gene>
<dbReference type="RefSeq" id="WP_169740462.1">
    <property type="nucleotide sequence ID" value="NZ_JAPVER010000020.1"/>
</dbReference>